<evidence type="ECO:0000313" key="1">
    <source>
        <dbReference type="EMBL" id="MED6221708.1"/>
    </source>
</evidence>
<name>A0ABU6ZIB2_9FABA</name>
<accession>A0ABU6ZIB2</accession>
<organism evidence="1 2">
    <name type="scientific">Stylosanthes scabra</name>
    <dbReference type="NCBI Taxonomy" id="79078"/>
    <lineage>
        <taxon>Eukaryota</taxon>
        <taxon>Viridiplantae</taxon>
        <taxon>Streptophyta</taxon>
        <taxon>Embryophyta</taxon>
        <taxon>Tracheophyta</taxon>
        <taxon>Spermatophyta</taxon>
        <taxon>Magnoliopsida</taxon>
        <taxon>eudicotyledons</taxon>
        <taxon>Gunneridae</taxon>
        <taxon>Pentapetalae</taxon>
        <taxon>rosids</taxon>
        <taxon>fabids</taxon>
        <taxon>Fabales</taxon>
        <taxon>Fabaceae</taxon>
        <taxon>Papilionoideae</taxon>
        <taxon>50 kb inversion clade</taxon>
        <taxon>dalbergioids sensu lato</taxon>
        <taxon>Dalbergieae</taxon>
        <taxon>Pterocarpus clade</taxon>
        <taxon>Stylosanthes</taxon>
    </lineage>
</organism>
<proteinExistence type="predicted"/>
<protein>
    <submittedName>
        <fullName evidence="1">Uncharacterized protein</fullName>
    </submittedName>
</protein>
<gene>
    <name evidence="1" type="ORF">PIB30_057415</name>
</gene>
<dbReference type="Proteomes" id="UP001341840">
    <property type="component" value="Unassembled WGS sequence"/>
</dbReference>
<sequence>MLTSSETVESIVAVAPPIVVLPECNEEAVSDALSLESPAMVIVLPCAHFSSSVVAAVPSLFAQSQSGFLLDYLWFHCSFKALCL</sequence>
<reference evidence="1 2" key="1">
    <citation type="journal article" date="2023" name="Plants (Basel)">
        <title>Bridging the Gap: Combining Genomics and Transcriptomics Approaches to Understand Stylosanthes scabra, an Orphan Legume from the Brazilian Caatinga.</title>
        <authorList>
            <person name="Ferreira-Neto J.R.C."/>
            <person name="da Silva M.D."/>
            <person name="Binneck E."/>
            <person name="de Melo N.F."/>
            <person name="da Silva R.H."/>
            <person name="de Melo A.L.T.M."/>
            <person name="Pandolfi V."/>
            <person name="Bustamante F.O."/>
            <person name="Brasileiro-Vidal A.C."/>
            <person name="Benko-Iseppon A.M."/>
        </authorList>
    </citation>
    <scope>NUCLEOTIDE SEQUENCE [LARGE SCALE GENOMIC DNA]</scope>
    <source>
        <tissue evidence="1">Leaves</tissue>
    </source>
</reference>
<dbReference type="EMBL" id="JASCZI010272330">
    <property type="protein sequence ID" value="MED6221708.1"/>
    <property type="molecule type" value="Genomic_DNA"/>
</dbReference>
<evidence type="ECO:0000313" key="2">
    <source>
        <dbReference type="Proteomes" id="UP001341840"/>
    </source>
</evidence>
<keyword evidence="2" id="KW-1185">Reference proteome</keyword>
<comment type="caution">
    <text evidence="1">The sequence shown here is derived from an EMBL/GenBank/DDBJ whole genome shotgun (WGS) entry which is preliminary data.</text>
</comment>